<proteinExistence type="predicted"/>
<sequence>MDDLVASFQEFYSTYRFIYSRGQPG</sequence>
<dbReference type="EMBL" id="FMSH01000525">
    <property type="protein sequence ID" value="SCV00786.1"/>
    <property type="molecule type" value="Genomic_DNA"/>
</dbReference>
<dbReference type="AlphaFoldDB" id="A0A1K0IRS5"/>
<evidence type="ECO:0000313" key="1">
    <source>
        <dbReference type="EMBL" id="SCV00786.1"/>
    </source>
</evidence>
<reference evidence="1" key="1">
    <citation type="submission" date="2016-09" db="EMBL/GenBank/DDBJ databases">
        <authorList>
            <person name="Capua I."/>
            <person name="De Benedictis P."/>
            <person name="Joannis T."/>
            <person name="Lombin L.H."/>
            <person name="Cattoli G."/>
        </authorList>
    </citation>
    <scope>NUCLEOTIDE SEQUENCE</scope>
    <source>
        <strain evidence="1">B9</strain>
    </source>
</reference>
<name>A0A1K0IRS5_CUPNE</name>
<accession>A0A1K0IRS5</accession>
<gene>
    <name evidence="1" type="ORF">CNECB9_760019</name>
</gene>
<protein>
    <submittedName>
        <fullName evidence="1">Uncharacterized protein</fullName>
    </submittedName>
</protein>
<organism evidence="1">
    <name type="scientific">Cupriavidus necator</name>
    <name type="common">Alcaligenes eutrophus</name>
    <name type="synonym">Ralstonia eutropha</name>
    <dbReference type="NCBI Taxonomy" id="106590"/>
    <lineage>
        <taxon>Bacteria</taxon>
        <taxon>Pseudomonadati</taxon>
        <taxon>Pseudomonadota</taxon>
        <taxon>Betaproteobacteria</taxon>
        <taxon>Burkholderiales</taxon>
        <taxon>Burkholderiaceae</taxon>
        <taxon>Cupriavidus</taxon>
    </lineage>
</organism>